<sequence>MNRTGSRSPTTLPPVTLTPEEAAAVALALAGQPEGAYTAAGRGALEKVLAALEPDPRRHAGLLAAVARVAGHPSRRARTGERVPSPRHPAGRRHRSDPDPARPAPEAPVPPRLVVLPGGRA</sequence>
<feature type="compositionally biased region" description="Pro residues" evidence="1">
    <location>
        <begin position="101"/>
        <end position="111"/>
    </location>
</feature>
<dbReference type="HOGENOM" id="CLU_2033573_0_0_11"/>
<evidence type="ECO:0000313" key="2">
    <source>
        <dbReference type="EMBL" id="CCG02510.1"/>
    </source>
</evidence>
<dbReference type="KEGG" id="bsd:BLASA_1583"/>
<protein>
    <submittedName>
        <fullName evidence="2">Uncharacterized protein</fullName>
    </submittedName>
</protein>
<name>H6RLI4_BLASD</name>
<feature type="region of interest" description="Disordered" evidence="1">
    <location>
        <begin position="68"/>
        <end position="121"/>
    </location>
</feature>
<keyword evidence="3" id="KW-1185">Reference proteome</keyword>
<accession>H6RLI4</accession>
<proteinExistence type="predicted"/>
<evidence type="ECO:0000256" key="1">
    <source>
        <dbReference type="SAM" id="MobiDB-lite"/>
    </source>
</evidence>
<dbReference type="STRING" id="1146883.BLASA_1583"/>
<dbReference type="RefSeq" id="WP_014375404.1">
    <property type="nucleotide sequence ID" value="NC_016943.1"/>
</dbReference>
<evidence type="ECO:0000313" key="3">
    <source>
        <dbReference type="Proteomes" id="UP000007517"/>
    </source>
</evidence>
<organism evidence="2 3">
    <name type="scientific">Blastococcus saxobsidens (strain DD2)</name>
    <dbReference type="NCBI Taxonomy" id="1146883"/>
    <lineage>
        <taxon>Bacteria</taxon>
        <taxon>Bacillati</taxon>
        <taxon>Actinomycetota</taxon>
        <taxon>Actinomycetes</taxon>
        <taxon>Geodermatophilales</taxon>
        <taxon>Geodermatophilaceae</taxon>
        <taxon>Blastococcus</taxon>
    </lineage>
</organism>
<gene>
    <name evidence="2" type="ordered locus">BLASA_1583</name>
</gene>
<dbReference type="EMBL" id="FO117623">
    <property type="protein sequence ID" value="CCG02510.1"/>
    <property type="molecule type" value="Genomic_DNA"/>
</dbReference>
<feature type="compositionally biased region" description="Low complexity" evidence="1">
    <location>
        <begin position="112"/>
        <end position="121"/>
    </location>
</feature>
<reference evidence="3" key="2">
    <citation type="submission" date="2012-02" db="EMBL/GenBank/DDBJ databases">
        <title>Complete genome sequence of Blastococcus saxobsidens strain DD2.</title>
        <authorList>
            <person name="Genoscope."/>
        </authorList>
    </citation>
    <scope>NUCLEOTIDE SEQUENCE [LARGE SCALE GENOMIC DNA]</scope>
    <source>
        <strain evidence="3">DD2</strain>
    </source>
</reference>
<dbReference type="Proteomes" id="UP000007517">
    <property type="component" value="Chromosome"/>
</dbReference>
<reference evidence="2 3" key="1">
    <citation type="journal article" date="2012" name="J. Bacteriol.">
        <title>Genome Sequence of Blastococcus saxobsidens DD2, a Stone-Inhabiting Bacterium.</title>
        <authorList>
            <person name="Chouaia B."/>
            <person name="Crotti E."/>
            <person name="Brusetti L."/>
            <person name="Daffonchio D."/>
            <person name="Essoussi I."/>
            <person name="Nouioui I."/>
            <person name="Sbissi I."/>
            <person name="Ghodhbane-Gtari F."/>
            <person name="Gtari M."/>
            <person name="Vacherie B."/>
            <person name="Barbe V."/>
            <person name="Medigue C."/>
            <person name="Gury J."/>
            <person name="Pujic P."/>
            <person name="Normand P."/>
        </authorList>
    </citation>
    <scope>NUCLEOTIDE SEQUENCE [LARGE SCALE GENOMIC DNA]</scope>
    <source>
        <strain evidence="2 3">DD2</strain>
    </source>
</reference>
<dbReference type="AlphaFoldDB" id="H6RLI4"/>